<dbReference type="GeneID" id="92857998"/>
<keyword evidence="8" id="KW-0460">Magnesium</keyword>
<evidence type="ECO:0000256" key="7">
    <source>
        <dbReference type="ARBA" id="ARBA00022801"/>
    </source>
</evidence>
<evidence type="ECO:0000256" key="9">
    <source>
        <dbReference type="ARBA" id="ARBA00023299"/>
    </source>
</evidence>
<dbReference type="SFLD" id="SFLDF00029">
    <property type="entry name" value="phosphoserine_phosphatase"/>
    <property type="match status" value="1"/>
</dbReference>
<dbReference type="AlphaFoldDB" id="A0A8B2VI61"/>
<proteinExistence type="inferred from homology"/>
<evidence type="ECO:0000256" key="5">
    <source>
        <dbReference type="ARBA" id="ARBA00022605"/>
    </source>
</evidence>
<keyword evidence="7" id="KW-0378">Hydrolase</keyword>
<evidence type="ECO:0000313" key="13">
    <source>
        <dbReference type="EMBL" id="PGF33803.1"/>
    </source>
</evidence>
<evidence type="ECO:0000256" key="2">
    <source>
        <dbReference type="ARBA" id="ARBA00005135"/>
    </source>
</evidence>
<dbReference type="GO" id="GO:0005737">
    <property type="term" value="C:cytoplasm"/>
    <property type="evidence" value="ECO:0007669"/>
    <property type="project" value="TreeGrafter"/>
</dbReference>
<dbReference type="EMBL" id="MVCE01000003">
    <property type="protein sequence ID" value="PGF33803.1"/>
    <property type="molecule type" value="Genomic_DNA"/>
</dbReference>
<dbReference type="InterPro" id="IPR050582">
    <property type="entry name" value="HAD-like_SerB"/>
</dbReference>
<dbReference type="SFLD" id="SFLDS00003">
    <property type="entry name" value="Haloacid_Dehalogenase"/>
    <property type="match status" value="1"/>
</dbReference>
<protein>
    <recommendedName>
        <fullName evidence="4">phosphoserine phosphatase</fullName>
        <ecNumber evidence="4">3.1.3.3</ecNumber>
    </recommendedName>
    <alternativeName>
        <fullName evidence="10">O-phosphoserine phosphohydrolase</fullName>
    </alternativeName>
</protein>
<evidence type="ECO:0000256" key="11">
    <source>
        <dbReference type="ARBA" id="ARBA00048138"/>
    </source>
</evidence>
<evidence type="ECO:0000256" key="1">
    <source>
        <dbReference type="ARBA" id="ARBA00001946"/>
    </source>
</evidence>
<dbReference type="PANTHER" id="PTHR43344:SF2">
    <property type="entry name" value="PHOSPHOSERINE PHOSPHATASE"/>
    <property type="match status" value="1"/>
</dbReference>
<dbReference type="EC" id="3.1.3.3" evidence="4"/>
<comment type="catalytic activity">
    <reaction evidence="11">
        <text>O-phospho-L-serine + H2O = L-serine + phosphate</text>
        <dbReference type="Rhea" id="RHEA:21208"/>
        <dbReference type="ChEBI" id="CHEBI:15377"/>
        <dbReference type="ChEBI" id="CHEBI:33384"/>
        <dbReference type="ChEBI" id="CHEBI:43474"/>
        <dbReference type="ChEBI" id="CHEBI:57524"/>
        <dbReference type="EC" id="3.1.3.3"/>
    </reaction>
</comment>
<evidence type="ECO:0000256" key="4">
    <source>
        <dbReference type="ARBA" id="ARBA00012640"/>
    </source>
</evidence>
<dbReference type="SUPFAM" id="SSF56784">
    <property type="entry name" value="HAD-like"/>
    <property type="match status" value="1"/>
</dbReference>
<organism evidence="13 14">
    <name type="scientific">Cutibacterium acnes</name>
    <name type="common">Propionibacterium acnes</name>
    <dbReference type="NCBI Taxonomy" id="1747"/>
    <lineage>
        <taxon>Bacteria</taxon>
        <taxon>Bacillati</taxon>
        <taxon>Actinomycetota</taxon>
        <taxon>Actinomycetes</taxon>
        <taxon>Propionibacteriales</taxon>
        <taxon>Propionibacteriaceae</taxon>
        <taxon>Cutibacterium</taxon>
    </lineage>
</organism>
<comment type="cofactor">
    <cofactor evidence="1">
        <name>Mg(2+)</name>
        <dbReference type="ChEBI" id="CHEBI:18420"/>
    </cofactor>
</comment>
<gene>
    <name evidence="13" type="ORF">B1B09_07740</name>
</gene>
<name>A0A8B2VI61_CUTAC</name>
<dbReference type="Gene3D" id="3.40.50.1000">
    <property type="entry name" value="HAD superfamily/HAD-like"/>
    <property type="match status" value="1"/>
</dbReference>
<comment type="pathway">
    <text evidence="2">Amino-acid biosynthesis; L-serine biosynthesis; L-serine from 3-phospho-D-glycerate: step 3/3.</text>
</comment>
<dbReference type="GO" id="GO:0006564">
    <property type="term" value="P:L-serine biosynthetic process"/>
    <property type="evidence" value="ECO:0007669"/>
    <property type="project" value="UniProtKB-KW"/>
</dbReference>
<dbReference type="Pfam" id="PF12710">
    <property type="entry name" value="HAD"/>
    <property type="match status" value="1"/>
</dbReference>
<comment type="catalytic activity">
    <reaction evidence="12">
        <text>O-phospho-D-serine + H2O = D-serine + phosphate</text>
        <dbReference type="Rhea" id="RHEA:24873"/>
        <dbReference type="ChEBI" id="CHEBI:15377"/>
        <dbReference type="ChEBI" id="CHEBI:35247"/>
        <dbReference type="ChEBI" id="CHEBI:43474"/>
        <dbReference type="ChEBI" id="CHEBI:58680"/>
        <dbReference type="EC" id="3.1.3.3"/>
    </reaction>
</comment>
<dbReference type="GO" id="GO:0000287">
    <property type="term" value="F:magnesium ion binding"/>
    <property type="evidence" value="ECO:0007669"/>
    <property type="project" value="TreeGrafter"/>
</dbReference>
<dbReference type="NCBIfam" id="TIGR00338">
    <property type="entry name" value="serB"/>
    <property type="match status" value="1"/>
</dbReference>
<evidence type="ECO:0000256" key="3">
    <source>
        <dbReference type="ARBA" id="ARBA00009184"/>
    </source>
</evidence>
<dbReference type="InterPro" id="IPR023214">
    <property type="entry name" value="HAD_sf"/>
</dbReference>
<dbReference type="NCBIfam" id="TIGR01488">
    <property type="entry name" value="HAD-SF-IB"/>
    <property type="match status" value="1"/>
</dbReference>
<dbReference type="SFLD" id="SFLDG01136">
    <property type="entry name" value="C1.6:_Phosphoserine_Phosphatas"/>
    <property type="match status" value="1"/>
</dbReference>
<dbReference type="Proteomes" id="UP000226191">
    <property type="component" value="Unassembled WGS sequence"/>
</dbReference>
<dbReference type="GO" id="GO:0036424">
    <property type="term" value="F:L-phosphoserine phosphatase activity"/>
    <property type="evidence" value="ECO:0007669"/>
    <property type="project" value="InterPro"/>
</dbReference>
<dbReference type="InterPro" id="IPR004469">
    <property type="entry name" value="PSP"/>
</dbReference>
<evidence type="ECO:0000256" key="10">
    <source>
        <dbReference type="ARBA" id="ARBA00031693"/>
    </source>
</evidence>
<keyword evidence="9" id="KW-0718">Serine biosynthesis</keyword>
<sequence length="285" mass="30493">MNSRVILVSDDRSSLRSPDTLLWPDAACMRGIHTGEWTAHIFEYAMSFEGNMTQVRELAAANGVGVLHPHGALATDPPSLIVCDVDSTVTRTEAIDLLAECAGNADEVREITARAMVGELDFTQSLYARVRCLEGLHIGALEEAWKATVITPGTAELVAAAHDVGAAVGLVSGGFTAIVDPLAEQIRADFAASNELEIVDNHLTGRVVGDIIDRAAKATWLRRWASERGVALERTIALGDGANDLDMFAIAGLPIAFCAKPVAVEAARNTIRCERIDTVRAVWAH</sequence>
<keyword evidence="6" id="KW-0479">Metal-binding</keyword>
<comment type="similarity">
    <text evidence="3">Belongs to the HAD-like hydrolase superfamily. SerB family.</text>
</comment>
<dbReference type="OrthoDB" id="9792539at2"/>
<dbReference type="RefSeq" id="WP_002516375.1">
    <property type="nucleotide sequence ID" value="NZ_AP022844.1"/>
</dbReference>
<evidence type="ECO:0000256" key="12">
    <source>
        <dbReference type="ARBA" id="ARBA00048523"/>
    </source>
</evidence>
<evidence type="ECO:0000313" key="14">
    <source>
        <dbReference type="Proteomes" id="UP000226191"/>
    </source>
</evidence>
<reference evidence="13 14" key="1">
    <citation type="submission" date="2017-02" db="EMBL/GenBank/DDBJ databases">
        <title>Prevalence of linear plasmids in Cutibacterium acnes isolates obtained from cancerous prostatic tissue.</title>
        <authorList>
            <person name="Davidsson S."/>
            <person name="Bruggemann H."/>
        </authorList>
    </citation>
    <scope>NUCLEOTIDE SEQUENCE [LARGE SCALE GENOMIC DNA]</scope>
    <source>
        <strain evidence="13 14">11-78</strain>
    </source>
</reference>
<dbReference type="PANTHER" id="PTHR43344">
    <property type="entry name" value="PHOSPHOSERINE PHOSPHATASE"/>
    <property type="match status" value="1"/>
</dbReference>
<keyword evidence="5" id="KW-0028">Amino-acid biosynthesis</keyword>
<evidence type="ECO:0000256" key="6">
    <source>
        <dbReference type="ARBA" id="ARBA00022723"/>
    </source>
</evidence>
<evidence type="ECO:0000256" key="8">
    <source>
        <dbReference type="ARBA" id="ARBA00022842"/>
    </source>
</evidence>
<accession>A0A8B2VI61</accession>
<dbReference type="SFLD" id="SFLDG01137">
    <property type="entry name" value="C1.6.1:_Phosphoserine_Phosphat"/>
    <property type="match status" value="1"/>
</dbReference>
<comment type="caution">
    <text evidence="13">The sequence shown here is derived from an EMBL/GenBank/DDBJ whole genome shotgun (WGS) entry which is preliminary data.</text>
</comment>
<dbReference type="InterPro" id="IPR036412">
    <property type="entry name" value="HAD-like_sf"/>
</dbReference>